<evidence type="ECO:0000256" key="3">
    <source>
        <dbReference type="ARBA" id="ARBA00022630"/>
    </source>
</evidence>
<dbReference type="AlphaFoldDB" id="A0A5M3Z9D5"/>
<evidence type="ECO:0000313" key="6">
    <source>
        <dbReference type="EMBL" id="GFF18954.1"/>
    </source>
</evidence>
<evidence type="ECO:0000256" key="5">
    <source>
        <dbReference type="ARBA" id="ARBA00023002"/>
    </source>
</evidence>
<dbReference type="Proteomes" id="UP000452235">
    <property type="component" value="Unassembled WGS sequence"/>
</dbReference>
<gene>
    <name evidence="6" type="ORF">ATEIFO6365_0009031700</name>
</gene>
<dbReference type="InterPro" id="IPR016169">
    <property type="entry name" value="FAD-bd_PCMH_sub2"/>
</dbReference>
<dbReference type="VEuPathDB" id="FungiDB:ATEG_07698"/>
<reference evidence="6 7" key="1">
    <citation type="submission" date="2020-01" db="EMBL/GenBank/DDBJ databases">
        <title>Aspergillus terreus IFO 6365 whole genome shotgun sequence.</title>
        <authorList>
            <person name="Kanamasa S."/>
            <person name="Takahashi H."/>
        </authorList>
    </citation>
    <scope>NUCLEOTIDE SEQUENCE [LARGE SCALE GENOMIC DNA]</scope>
    <source>
        <strain evidence="6 7">IFO 6365</strain>
    </source>
</reference>
<evidence type="ECO:0000313" key="7">
    <source>
        <dbReference type="Proteomes" id="UP000452235"/>
    </source>
</evidence>
<organism evidence="6 7">
    <name type="scientific">Aspergillus terreus</name>
    <dbReference type="NCBI Taxonomy" id="33178"/>
    <lineage>
        <taxon>Eukaryota</taxon>
        <taxon>Fungi</taxon>
        <taxon>Dikarya</taxon>
        <taxon>Ascomycota</taxon>
        <taxon>Pezizomycotina</taxon>
        <taxon>Eurotiomycetes</taxon>
        <taxon>Eurotiomycetidae</taxon>
        <taxon>Eurotiales</taxon>
        <taxon>Aspergillaceae</taxon>
        <taxon>Aspergillus</taxon>
        <taxon>Aspergillus subgen. Circumdati</taxon>
    </lineage>
</organism>
<dbReference type="PANTHER" id="PTHR42973:SF39">
    <property type="entry name" value="FAD-BINDING PCMH-TYPE DOMAIN-CONTAINING PROTEIN"/>
    <property type="match status" value="1"/>
</dbReference>
<dbReference type="PANTHER" id="PTHR42973">
    <property type="entry name" value="BINDING OXIDOREDUCTASE, PUTATIVE (AFU_ORTHOLOGUE AFUA_1G17690)-RELATED"/>
    <property type="match status" value="1"/>
</dbReference>
<comment type="cofactor">
    <cofactor evidence="1">
        <name>FAD</name>
        <dbReference type="ChEBI" id="CHEBI:57692"/>
    </cofactor>
</comment>
<protein>
    <submittedName>
        <fullName evidence="6">6-hydroxy-D-nicotine oxidase</fullName>
    </submittedName>
</protein>
<keyword evidence="4" id="KW-0274">FAD</keyword>
<dbReference type="InterPro" id="IPR016166">
    <property type="entry name" value="FAD-bd_PCMH"/>
</dbReference>
<dbReference type="InterPro" id="IPR012951">
    <property type="entry name" value="BBE"/>
</dbReference>
<dbReference type="GO" id="GO:0016491">
    <property type="term" value="F:oxidoreductase activity"/>
    <property type="evidence" value="ECO:0007669"/>
    <property type="project" value="UniProtKB-KW"/>
</dbReference>
<evidence type="ECO:0000256" key="1">
    <source>
        <dbReference type="ARBA" id="ARBA00001974"/>
    </source>
</evidence>
<dbReference type="OrthoDB" id="407275at2759"/>
<proteinExistence type="inferred from homology"/>
<dbReference type="GO" id="GO:0071949">
    <property type="term" value="F:FAD binding"/>
    <property type="evidence" value="ECO:0007669"/>
    <property type="project" value="InterPro"/>
</dbReference>
<keyword evidence="7" id="KW-1185">Reference proteome</keyword>
<dbReference type="InterPro" id="IPR050416">
    <property type="entry name" value="FAD-linked_Oxidoreductase"/>
</dbReference>
<sequence>MVTTTSYWKLVTTLAFTSALISVSAARDALLPSSLQTCLRNTGAKIVYPGDQSYDALAQPQNSNYQVHPGVIVVPTSAEQVSATVKCVAAEKGNVKLSPRGGGHSYAAYSFSGQVVIDPSQMKGISIDSEKNQVTVQYGQTLGPLATAIGKKGFALPHGTCPTVGVAGHSLGGGWGFPSRKWGWLVDRIVALEFVDANGAIKQLSASSVGSDAELWWALRGAGSNNFGIVTGFTFAMEKAPPATVNYELYFGPESDCAQVLLQVQALGQLPADDPNGLPLDLGVEVLLMGRDNSGDSACILQGQYLGTKSAYQTAINRVLRKLATQGIKPVESESTVKVFNNWVSALTDLMGPLDASNDTLPYYAQSLVDSGAPSYQKSHITKVFDGLRTARTVKRSEPDVSFDLLGPSAKTNLPVASGPMAYIHRKSLFLVQIYSAYFPGFGDLAAREKAVNQITNITRAMRQARPESEWHSYQNYVDPYLKDFGREYYGDGLERLKMLKTAADPNVIFDFPQGLAHA</sequence>
<dbReference type="SUPFAM" id="SSF56176">
    <property type="entry name" value="FAD-binding/transporter-associated domain-like"/>
    <property type="match status" value="1"/>
</dbReference>
<keyword evidence="3" id="KW-0285">Flavoprotein</keyword>
<keyword evidence="5" id="KW-0560">Oxidoreductase</keyword>
<dbReference type="EMBL" id="BLJY01000009">
    <property type="protein sequence ID" value="GFF18954.1"/>
    <property type="molecule type" value="Genomic_DNA"/>
</dbReference>
<evidence type="ECO:0000256" key="2">
    <source>
        <dbReference type="ARBA" id="ARBA00005466"/>
    </source>
</evidence>
<dbReference type="Pfam" id="PF01565">
    <property type="entry name" value="FAD_binding_4"/>
    <property type="match status" value="1"/>
</dbReference>
<accession>A0A5M3Z9D5</accession>
<dbReference type="PROSITE" id="PS51387">
    <property type="entry name" value="FAD_PCMH"/>
    <property type="match status" value="1"/>
</dbReference>
<comment type="caution">
    <text evidence="6">The sequence shown here is derived from an EMBL/GenBank/DDBJ whole genome shotgun (WGS) entry which is preliminary data.</text>
</comment>
<dbReference type="Pfam" id="PF08031">
    <property type="entry name" value="BBE"/>
    <property type="match status" value="1"/>
</dbReference>
<comment type="similarity">
    <text evidence="2">Belongs to the oxygen-dependent FAD-linked oxidoreductase family.</text>
</comment>
<dbReference type="InterPro" id="IPR006094">
    <property type="entry name" value="Oxid_FAD_bind_N"/>
</dbReference>
<dbReference type="Gene3D" id="3.40.462.20">
    <property type="match status" value="1"/>
</dbReference>
<name>A0A5M3Z9D5_ASPTE</name>
<dbReference type="Gene3D" id="3.30.465.10">
    <property type="match status" value="1"/>
</dbReference>
<evidence type="ECO:0000256" key="4">
    <source>
        <dbReference type="ARBA" id="ARBA00022827"/>
    </source>
</evidence>
<dbReference type="InterPro" id="IPR036318">
    <property type="entry name" value="FAD-bd_PCMH-like_sf"/>
</dbReference>